<dbReference type="eggNOG" id="COG4245">
    <property type="taxonomic scope" value="Bacteria"/>
</dbReference>
<reference evidence="2" key="1">
    <citation type="submission" date="2009-01" db="EMBL/GenBank/DDBJ databases">
        <title>Complete sequence of chromosome Cyanothece sp. PCC 7425.</title>
        <authorList>
            <consortium name="US DOE Joint Genome Institute"/>
            <person name="Lucas S."/>
            <person name="Copeland A."/>
            <person name="Lapidus A."/>
            <person name="Glavina del Rio T."/>
            <person name="Dalin E."/>
            <person name="Tice H."/>
            <person name="Bruce D."/>
            <person name="Goodwin L."/>
            <person name="Pitluck S."/>
            <person name="Sims D."/>
            <person name="Meineke L."/>
            <person name="Brettin T."/>
            <person name="Detter J.C."/>
            <person name="Han C."/>
            <person name="Larimer F."/>
            <person name="Land M."/>
            <person name="Hauser L."/>
            <person name="Kyrpides N."/>
            <person name="Ovchinnikova G."/>
            <person name="Liberton M."/>
            <person name="Stoeckel J."/>
            <person name="Banerjee A."/>
            <person name="Singh A."/>
            <person name="Page L."/>
            <person name="Sato H."/>
            <person name="Zhao L."/>
            <person name="Sherman L."/>
            <person name="Pakrasi H."/>
            <person name="Richardson P."/>
        </authorList>
    </citation>
    <scope>NUCLEOTIDE SEQUENCE</scope>
    <source>
        <strain evidence="2">PCC 7425</strain>
    </source>
</reference>
<dbReference type="KEGG" id="cyn:Cyan7425_0560"/>
<gene>
    <name evidence="2" type="ordered locus">Cyan7425_0560</name>
</gene>
<dbReference type="PROSITE" id="PS50234">
    <property type="entry name" value="VWFA"/>
    <property type="match status" value="1"/>
</dbReference>
<evidence type="ECO:0000313" key="2">
    <source>
        <dbReference type="EMBL" id="ACL42951.1"/>
    </source>
</evidence>
<dbReference type="EMBL" id="CP001344">
    <property type="protein sequence ID" value="ACL42951.1"/>
    <property type="molecule type" value="Genomic_DNA"/>
</dbReference>
<dbReference type="SMART" id="SM00327">
    <property type="entry name" value="VWA"/>
    <property type="match status" value="1"/>
</dbReference>
<dbReference type="HOGENOM" id="CLU_082324_2_0_3"/>
<sequence>MRLLNQQTAMVVGQPEFVENPENRCPVILLLDTSGSMAGAPIEALNNGLLAFKDAVIQDEQAALRVDLAIVTFGPVQLVQDFITIDQFIPPQLKAQGLTPMGEAINYALDLLENRKVAYRNNGIQYYRPWLFLITDGAPNRDSPWIQSADRIRNAERERKLSFFAVGVQGADMNTLSQIAPPERPPLLLHGLDFRSMFQWLSDSMVRVSSSTVGGEMVVLPPVGWGQITT</sequence>
<proteinExistence type="predicted"/>
<dbReference type="InterPro" id="IPR036465">
    <property type="entry name" value="vWFA_dom_sf"/>
</dbReference>
<evidence type="ECO:0000259" key="1">
    <source>
        <dbReference type="PROSITE" id="PS50234"/>
    </source>
</evidence>
<dbReference type="AlphaFoldDB" id="B8HU31"/>
<dbReference type="PIRSF" id="PIRSF020634">
    <property type="entry name" value="TerY_vWA"/>
    <property type="match status" value="1"/>
</dbReference>
<protein>
    <submittedName>
        <fullName evidence="2">von Willebrand factor type A</fullName>
    </submittedName>
</protein>
<dbReference type="Gene3D" id="3.40.50.410">
    <property type="entry name" value="von Willebrand factor, type A domain"/>
    <property type="match status" value="1"/>
</dbReference>
<dbReference type="STRING" id="395961.Cyan7425_0560"/>
<dbReference type="InterPro" id="IPR002035">
    <property type="entry name" value="VWF_A"/>
</dbReference>
<dbReference type="SUPFAM" id="SSF53300">
    <property type="entry name" value="vWA-like"/>
    <property type="match status" value="1"/>
</dbReference>
<dbReference type="Pfam" id="PF00092">
    <property type="entry name" value="VWA"/>
    <property type="match status" value="1"/>
</dbReference>
<feature type="domain" description="VWFA" evidence="1">
    <location>
        <begin position="26"/>
        <end position="205"/>
    </location>
</feature>
<organism evidence="2">
    <name type="scientific">Cyanothece sp. (strain PCC 7425 / ATCC 29141)</name>
    <dbReference type="NCBI Taxonomy" id="395961"/>
    <lineage>
        <taxon>Bacteria</taxon>
        <taxon>Bacillati</taxon>
        <taxon>Cyanobacteriota</taxon>
        <taxon>Cyanophyceae</taxon>
        <taxon>Gomontiellales</taxon>
        <taxon>Cyanothecaceae</taxon>
        <taxon>Cyanothece</taxon>
    </lineage>
</organism>
<name>B8HU31_CYAP4</name>
<dbReference type="InterPro" id="IPR011392">
    <property type="entry name" value="Tellurite-R_TerY"/>
</dbReference>
<accession>B8HU31</accession>